<evidence type="ECO:0000313" key="3">
    <source>
        <dbReference type="Proteomes" id="UP000070444"/>
    </source>
</evidence>
<dbReference type="EMBL" id="KQ964452">
    <property type="protein sequence ID" value="KXN72486.1"/>
    <property type="molecule type" value="Genomic_DNA"/>
</dbReference>
<reference evidence="2 3" key="1">
    <citation type="journal article" date="2015" name="Genome Biol. Evol.">
        <title>Phylogenomic analyses indicate that early fungi evolved digesting cell walls of algal ancestors of land plants.</title>
        <authorList>
            <person name="Chang Y."/>
            <person name="Wang S."/>
            <person name="Sekimoto S."/>
            <person name="Aerts A.L."/>
            <person name="Choi C."/>
            <person name="Clum A."/>
            <person name="LaButti K.M."/>
            <person name="Lindquist E.A."/>
            <person name="Yee Ngan C."/>
            <person name="Ohm R.A."/>
            <person name="Salamov A.A."/>
            <person name="Grigoriev I.V."/>
            <person name="Spatafora J.W."/>
            <person name="Berbee M.L."/>
        </authorList>
    </citation>
    <scope>NUCLEOTIDE SEQUENCE [LARGE SCALE GENOMIC DNA]</scope>
    <source>
        <strain evidence="2 3">NRRL 28638</strain>
    </source>
</reference>
<dbReference type="OMA" id="STTDMEC"/>
<dbReference type="InterPro" id="IPR023214">
    <property type="entry name" value="HAD_sf"/>
</dbReference>
<feature type="chain" id="PRO_5007294700" description="HAD-like protein" evidence="1">
    <location>
        <begin position="20"/>
        <end position="308"/>
    </location>
</feature>
<proteinExistence type="predicted"/>
<evidence type="ECO:0000313" key="2">
    <source>
        <dbReference type="EMBL" id="KXN72486.1"/>
    </source>
</evidence>
<keyword evidence="3" id="KW-1185">Reference proteome</keyword>
<name>A0A137PBW8_CONC2</name>
<dbReference type="InterPro" id="IPR036412">
    <property type="entry name" value="HAD-like_sf"/>
</dbReference>
<dbReference type="Gene3D" id="3.40.50.1000">
    <property type="entry name" value="HAD superfamily/HAD-like"/>
    <property type="match status" value="1"/>
</dbReference>
<dbReference type="InterPro" id="IPR050849">
    <property type="entry name" value="HAD-like_hydrolase_phosphatase"/>
</dbReference>
<dbReference type="PANTHER" id="PTHR28181">
    <property type="entry name" value="UPF0655 PROTEIN YCR015C"/>
    <property type="match status" value="1"/>
</dbReference>
<gene>
    <name evidence="2" type="ORF">CONCODRAFT_77767</name>
</gene>
<feature type="signal peptide" evidence="1">
    <location>
        <begin position="1"/>
        <end position="19"/>
    </location>
</feature>
<dbReference type="SUPFAM" id="SSF56784">
    <property type="entry name" value="HAD-like"/>
    <property type="match status" value="1"/>
</dbReference>
<dbReference type="STRING" id="796925.A0A137PBW8"/>
<dbReference type="PANTHER" id="PTHR28181:SF1">
    <property type="entry name" value="COLD TOLERANCE PROTEIN 1"/>
    <property type="match status" value="1"/>
</dbReference>
<dbReference type="AlphaFoldDB" id="A0A137PBW8"/>
<evidence type="ECO:0008006" key="4">
    <source>
        <dbReference type="Google" id="ProtNLM"/>
    </source>
</evidence>
<dbReference type="OrthoDB" id="10255128at2759"/>
<dbReference type="Proteomes" id="UP000070444">
    <property type="component" value="Unassembled WGS sequence"/>
</dbReference>
<accession>A0A137PBW8</accession>
<protein>
    <recommendedName>
        <fullName evidence="4">HAD-like protein</fullName>
    </recommendedName>
</protein>
<keyword evidence="1" id="KW-0732">Signal</keyword>
<sequence length="308" mass="35218">MKLNSVLLTQLLMTTATQAIKLKCIPKHIPLDLIGCDFDETITLSDTIDSLGNLSQTINKDQPDLKPWTYFTEEYMKDYTKMKPDLEKKFKSNIASLDSNASNDVKFNILINYIDSLKQIEYNSLNRINSFNYFNNIGPNDLKGLAKTIKLRPGFKNILDGEKFSLFGKFNANWEKFNVISVNWSKDFISSTIEDKIPIDRIYSNDFIKNPSTGLSNGTIEVSMVDGADKIKLWNELISKYQAKSTLFIGDSLNDLPPLLKSSYGVIIGNNTKLLDTCKLLGVKVFDDFKDYISYDSNWKLFRTDKYY</sequence>
<evidence type="ECO:0000256" key="1">
    <source>
        <dbReference type="SAM" id="SignalP"/>
    </source>
</evidence>
<organism evidence="2 3">
    <name type="scientific">Conidiobolus coronatus (strain ATCC 28846 / CBS 209.66 / NRRL 28638)</name>
    <name type="common">Delacroixia coronata</name>
    <dbReference type="NCBI Taxonomy" id="796925"/>
    <lineage>
        <taxon>Eukaryota</taxon>
        <taxon>Fungi</taxon>
        <taxon>Fungi incertae sedis</taxon>
        <taxon>Zoopagomycota</taxon>
        <taxon>Entomophthoromycotina</taxon>
        <taxon>Entomophthoromycetes</taxon>
        <taxon>Entomophthorales</taxon>
        <taxon>Ancylistaceae</taxon>
        <taxon>Conidiobolus</taxon>
    </lineage>
</organism>